<evidence type="ECO:0000313" key="5">
    <source>
        <dbReference type="EMBL" id="SFE78739.1"/>
    </source>
</evidence>
<dbReference type="InterPro" id="IPR003362">
    <property type="entry name" value="Bact_transf"/>
</dbReference>
<dbReference type="GO" id="GO:0016780">
    <property type="term" value="F:phosphotransferase activity, for other substituted phosphate groups"/>
    <property type="evidence" value="ECO:0007669"/>
    <property type="project" value="TreeGrafter"/>
</dbReference>
<evidence type="ECO:0000256" key="3">
    <source>
        <dbReference type="SAM" id="Phobius"/>
    </source>
</evidence>
<accession>A0A1I2DE45</accession>
<gene>
    <name evidence="5" type="ORF">SAMN04515678_11672</name>
</gene>
<sequence length="245" mass="27358">MSFFDSIDRTGADHTLDGLAHSSDIALLPEGAIADLSSRRALGSGVYKTFLKRALDVTFVVICAPVAVTIIVLCALLIALDGSNPFFTQMRVGRGGRTFRMLKLRSMIPNAERVLEQHLDENAAARHEWDTTQKLKMDPRVTRVGRFIRKCSIDELPQLWNVLIGDMSMVGPRPMMQQQRSLYPGESYYELRPGITGNWQVTERNETSFAARARFDDAYAETLSFSGDMSLLARTVSVVLRCTGH</sequence>
<keyword evidence="5" id="KW-0808">Transferase</keyword>
<dbReference type="AlphaFoldDB" id="A0A1I2DE45"/>
<proteinExistence type="inferred from homology"/>
<dbReference type="Proteomes" id="UP000325289">
    <property type="component" value="Unassembled WGS sequence"/>
</dbReference>
<organism evidence="5 6">
    <name type="scientific">Roseivivax sediminis</name>
    <dbReference type="NCBI Taxonomy" id="936889"/>
    <lineage>
        <taxon>Bacteria</taxon>
        <taxon>Pseudomonadati</taxon>
        <taxon>Pseudomonadota</taxon>
        <taxon>Alphaproteobacteria</taxon>
        <taxon>Rhodobacterales</taxon>
        <taxon>Roseobacteraceae</taxon>
        <taxon>Roseivivax</taxon>
    </lineage>
</organism>
<reference evidence="5 6" key="1">
    <citation type="submission" date="2016-10" db="EMBL/GenBank/DDBJ databases">
        <authorList>
            <person name="Varghese N."/>
            <person name="Submissions S."/>
        </authorList>
    </citation>
    <scope>NUCLEOTIDE SEQUENCE [LARGE SCALE GENOMIC DNA]</scope>
    <source>
        <strain evidence="6">YIM D21,KCTC 23444,ACCC 10710</strain>
    </source>
</reference>
<keyword evidence="6" id="KW-1185">Reference proteome</keyword>
<keyword evidence="3" id="KW-1133">Transmembrane helix</keyword>
<dbReference type="EMBL" id="FOMS01000016">
    <property type="protein sequence ID" value="SFE78739.1"/>
    <property type="molecule type" value="Genomic_DNA"/>
</dbReference>
<dbReference type="Pfam" id="PF02397">
    <property type="entry name" value="Bac_transf"/>
    <property type="match status" value="1"/>
</dbReference>
<dbReference type="PANTHER" id="PTHR30576:SF0">
    <property type="entry name" value="UNDECAPRENYL-PHOSPHATE N-ACETYLGALACTOSAMINYL 1-PHOSPHATE TRANSFERASE-RELATED"/>
    <property type="match status" value="1"/>
</dbReference>
<feature type="transmembrane region" description="Helical" evidence="3">
    <location>
        <begin position="57"/>
        <end position="80"/>
    </location>
</feature>
<evidence type="ECO:0000256" key="1">
    <source>
        <dbReference type="ARBA" id="ARBA00006464"/>
    </source>
</evidence>
<comment type="similarity">
    <text evidence="1">Belongs to the bacterial sugar transferase family.</text>
</comment>
<protein>
    <submittedName>
        <fullName evidence="5">Sugar transferase involved in LPS biosynthesis (Colanic, teichoic acid)</fullName>
    </submittedName>
</protein>
<evidence type="ECO:0000313" key="6">
    <source>
        <dbReference type="Proteomes" id="UP000325289"/>
    </source>
</evidence>
<evidence type="ECO:0000256" key="2">
    <source>
        <dbReference type="ARBA" id="ARBA00023169"/>
    </source>
</evidence>
<keyword evidence="3" id="KW-0472">Membrane</keyword>
<keyword evidence="2" id="KW-0270">Exopolysaccharide synthesis</keyword>
<name>A0A1I2DE45_9RHOB</name>
<dbReference type="PANTHER" id="PTHR30576">
    <property type="entry name" value="COLANIC BIOSYNTHESIS UDP-GLUCOSE LIPID CARRIER TRANSFERASE"/>
    <property type="match status" value="1"/>
</dbReference>
<evidence type="ECO:0000259" key="4">
    <source>
        <dbReference type="Pfam" id="PF02397"/>
    </source>
</evidence>
<feature type="domain" description="Bacterial sugar transferase" evidence="4">
    <location>
        <begin position="52"/>
        <end position="240"/>
    </location>
</feature>
<dbReference type="GO" id="GO:0000271">
    <property type="term" value="P:polysaccharide biosynthetic process"/>
    <property type="evidence" value="ECO:0007669"/>
    <property type="project" value="UniProtKB-KW"/>
</dbReference>
<keyword evidence="3" id="KW-0812">Transmembrane</keyword>